<dbReference type="OrthoDB" id="6628155at2"/>
<gene>
    <name evidence="2" type="ORF">B9Q37_21115</name>
    <name evidence="3" type="ORF">M2B19_14780</name>
</gene>
<evidence type="ECO:0000313" key="4">
    <source>
        <dbReference type="Proteomes" id="UP000230495"/>
    </source>
</evidence>
<feature type="signal peptide" evidence="1">
    <location>
        <begin position="1"/>
        <end position="23"/>
    </location>
</feature>
<reference evidence="2 4" key="1">
    <citation type="journal article" date="2017" name="J. Antimicrob. Chemother.">
        <title>Characterization of the population structure, drug resistance mechanisms and plasmids of the community-associated Enterobacter cloacae complex in China.</title>
        <authorList>
            <person name="Zhou K."/>
            <person name="Yu W."/>
            <person name="Cao X."/>
            <person name="Shen P."/>
            <person name="Lu H."/>
            <person name="Luo Q."/>
            <person name="Rossen J.W.A."/>
            <person name="Xiao Y."/>
        </authorList>
    </citation>
    <scope>NUCLEOTIDE SEQUENCE [LARGE SCALE GENOMIC DNA]</scope>
    <source>
        <strain evidence="2">ECC1097</strain>
    </source>
</reference>
<dbReference type="EMBL" id="CP096849">
    <property type="protein sequence ID" value="WMT64194.1"/>
    <property type="molecule type" value="Genomic_DNA"/>
</dbReference>
<feature type="chain" id="PRO_5014336857" evidence="1">
    <location>
        <begin position="24"/>
        <end position="150"/>
    </location>
</feature>
<dbReference type="EMBL" id="NEEU01000018">
    <property type="protein sequence ID" value="PJD69570.1"/>
    <property type="molecule type" value="Genomic_DNA"/>
</dbReference>
<protein>
    <submittedName>
        <fullName evidence="2">Uncharacterized protein</fullName>
    </submittedName>
</protein>
<dbReference type="RefSeq" id="WP_014884316.1">
    <property type="nucleotide sequence ID" value="NC_018405.1"/>
</dbReference>
<accession>A0A2J0PH14</accession>
<proteinExistence type="predicted"/>
<organism evidence="2">
    <name type="scientific">Enterobacter kobei</name>
    <dbReference type="NCBI Taxonomy" id="208224"/>
    <lineage>
        <taxon>Bacteria</taxon>
        <taxon>Pseudomonadati</taxon>
        <taxon>Pseudomonadota</taxon>
        <taxon>Gammaproteobacteria</taxon>
        <taxon>Enterobacterales</taxon>
        <taxon>Enterobacteriaceae</taxon>
        <taxon>Enterobacter</taxon>
        <taxon>Enterobacter cloacae complex</taxon>
    </lineage>
</organism>
<name>A0A2J0PH14_9ENTR</name>
<keyword evidence="1" id="KW-0732">Signal</keyword>
<reference evidence="3" key="2">
    <citation type="submission" date="2022-04" db="EMBL/GenBank/DDBJ databases">
        <title>Co-occurrence of mcr-9 and blaNDM-1 in multidrug-resistant Enterobacter kobei strain isolated from an infant with urinary infection.</title>
        <authorList>
            <person name="Zeng H."/>
        </authorList>
    </citation>
    <scope>NUCLEOTIDE SEQUENCE</scope>
    <source>
        <strain evidence="3">EC1382</strain>
    </source>
</reference>
<evidence type="ECO:0000313" key="2">
    <source>
        <dbReference type="EMBL" id="PJD69570.1"/>
    </source>
</evidence>
<dbReference type="Proteomes" id="UP000230495">
    <property type="component" value="Unassembled WGS sequence"/>
</dbReference>
<evidence type="ECO:0000313" key="3">
    <source>
        <dbReference type="EMBL" id="WMT64194.1"/>
    </source>
</evidence>
<dbReference type="Proteomes" id="UP001228563">
    <property type="component" value="Chromosome"/>
</dbReference>
<evidence type="ECO:0000256" key="1">
    <source>
        <dbReference type="SAM" id="SignalP"/>
    </source>
</evidence>
<dbReference type="AlphaFoldDB" id="A0A2J0PH14"/>
<sequence>MKTMTALTIAALTMAALSGAANAAISGTQTWKMVDNKLENTSNGRKLCMTGIAYQQAVMEPCGSNPELQNIRELNFAMNGMLMLETYPEYAFAPASGKVYIREYEPIASHWDYVNGQLKKVDTDGIVKCLDMEGGINVPGAKLHLATCTR</sequence>
<dbReference type="KEGG" id="eno:ECENHK_13675"/>